<proteinExistence type="predicted"/>
<feature type="transmembrane region" description="Helical" evidence="6">
    <location>
        <begin position="12"/>
        <end position="30"/>
    </location>
</feature>
<dbReference type="EMBL" id="JACVEL010000009">
    <property type="protein sequence ID" value="MBC9813251.1"/>
    <property type="molecule type" value="Genomic_DNA"/>
</dbReference>
<accession>A0A8J6PK34</accession>
<evidence type="ECO:0000256" key="6">
    <source>
        <dbReference type="SAM" id="Phobius"/>
    </source>
</evidence>
<reference evidence="8" key="1">
    <citation type="submission" date="2020-09" db="EMBL/GenBank/DDBJ databases">
        <title>Taishania pollutisoli gen. nov., sp. nov., Isolated from Tetrabromobisphenol A-Contaminated Soil.</title>
        <authorList>
            <person name="Chen Q."/>
        </authorList>
    </citation>
    <scope>NUCLEOTIDE SEQUENCE</scope>
    <source>
        <strain evidence="8">CZZ-1</strain>
    </source>
</reference>
<evidence type="ECO:0000256" key="1">
    <source>
        <dbReference type="ARBA" id="ARBA00004167"/>
    </source>
</evidence>
<sequence length="1522" mass="170628">MAKILKIIARSLYEIIEWIMFLLIVAAFAIRTSPVQTFLARYATDFLSKELGTTVSIDKLDIVFVDRVDLKGVLLLNQNQSDTIASVKSLLVNIDGITNLQNKIHLHTIALEGGVVKISKDAEKGEMNLKFIIDYFKSDKPKKKKSMLFQVDNIYLSDVRFHYDNYLSPRKEEGMDYQHLLLKNIYLDAEDIRMDNGVITASVDKLSAFEQCGFQLDAFQSELNVSNKGVDLKNVSIKTPLSDIQSNRFQLKYTSYTQFKSFVDSVAFDADLKKSSVSFSDIAVFAPQLAGMDQQVEIEGKFSKFVKNLKVEDFVLKTGNKTELRGTINLPDFRELTNAFYQERINYAYVDLKDIQQIKLPKSSSTRKINLDATLNRLGFFEAQDIRLDGIYSQFVLSSDEIKTAIGSVNMDNGILFTHNPANNSFLFSHSQASAYDVKINQFNLGKFLDNSIVGVVDGTFFLGGEAFSLSDIEFNKIEGDVNRFDLADYSYSGISVKNTTFAKKILYAEVDVEDRNLLLDYSGTIDLNGAPKMDMTIGLQKALLGKLNITENDSTNLTAQIRLNTVGVNPNTMDGTAVMESIKYVEGENTIEIPNLTLTVNRDPGNDLFELRSSLVNATATGKVDFNKIGTIIQDQLNHLFPGLASFKPQKHTKHQELNSSDHVDFQVEVIDLRDFFNIFQPKLSVSSGTIAKGGYDASKRFFELDFTSDRIEYDGKIARGIHLKQLADSTSINADYNFSSLSLNDSITLDSLRFTGIGNGDNLASKLTWNPGTENASKIEWRTQIESETRYKFTLDPSFFGINKQNWNIDKEAIVLIDSTTIDVAGLRLSSEEQFISVFGKVSTDDRDKLNFEVNEIDLNKLAQMLGLDMTLAGKLNGWGFITNPYKNLTYMGDLNVKGLVIDAEEVGDVYLLSQWDDSKNVIDLSGDLIYRGVPTFQFKGNYDVSKEKDNLDFDLVFDQTNISFVNAFMDPLVVDNIKGFVNGQLDVKGSISRPVIEGTVNLDNASAKIVMLGTSFSFTGPMYADKDGFYIDYMPISDAEGNTGALTGSIYHTDYKNWNFDVAINIEEDYYRRDANQRWVKLPLDRFLVMNTDARSGNMYYGKAYATGTVGIFGYLNNLDINVNIKTQKGTWVNLSLFGQSELSEDNFIEFKSSDTIEVETAPKIDFSGVSLNLNFDVTQDAQLKLIFNEQTGDEITAVGDGKIGLRLDNLGQMALEGTYTVREGSKYNFVLGPIKETFFISDGGSITWTGNPYEANLNLQAYYKVRANLGDLSPELLTSGNQEVNCYLKLSESLMRPTIDFDIKAPKAPETDKALLAQLTSDKDELNRQFFSLLLWKKFQPMKGSSRASGGAALDLASNQINSLLSQVSQDYKLNVDMNSDANGGSEYAFGVEKGFLDDQLVISGSFGTRNSASGEQTQSSLIGDIEIEYKLNKDGTFRINVFNESNDNRALQSNNRGQFKQGVGIYYKESFNTFKDFKLLQQFFDIFRSKKNKRYPIRRKKQQTPIPKDGVLPKEEK</sequence>
<feature type="domain" description="Translocation and assembly module TamB C-terminal" evidence="7">
    <location>
        <begin position="1040"/>
        <end position="1476"/>
    </location>
</feature>
<dbReference type="Proteomes" id="UP000652681">
    <property type="component" value="Unassembled WGS sequence"/>
</dbReference>
<evidence type="ECO:0000313" key="9">
    <source>
        <dbReference type="Proteomes" id="UP000652681"/>
    </source>
</evidence>
<dbReference type="RefSeq" id="WP_216714465.1">
    <property type="nucleotide sequence ID" value="NZ_JACVEL010000009.1"/>
</dbReference>
<comment type="caution">
    <text evidence="8">The sequence shown here is derived from an EMBL/GenBank/DDBJ whole genome shotgun (WGS) entry which is preliminary data.</text>
</comment>
<keyword evidence="9" id="KW-1185">Reference proteome</keyword>
<evidence type="ECO:0000256" key="5">
    <source>
        <dbReference type="SAM" id="MobiDB-lite"/>
    </source>
</evidence>
<name>A0A8J6PK34_9FLAO</name>
<evidence type="ECO:0000256" key="2">
    <source>
        <dbReference type="ARBA" id="ARBA00022692"/>
    </source>
</evidence>
<keyword evidence="2 6" id="KW-0812">Transmembrane</keyword>
<gene>
    <name evidence="8" type="ORF">H9Y05_12305</name>
</gene>
<feature type="region of interest" description="Disordered" evidence="5">
    <location>
        <begin position="1500"/>
        <end position="1522"/>
    </location>
</feature>
<dbReference type="Pfam" id="PF04357">
    <property type="entry name" value="TamB"/>
    <property type="match status" value="1"/>
</dbReference>
<dbReference type="GO" id="GO:0005886">
    <property type="term" value="C:plasma membrane"/>
    <property type="evidence" value="ECO:0007669"/>
    <property type="project" value="InterPro"/>
</dbReference>
<keyword evidence="3 6" id="KW-1133">Transmembrane helix</keyword>
<evidence type="ECO:0000256" key="3">
    <source>
        <dbReference type="ARBA" id="ARBA00022989"/>
    </source>
</evidence>
<comment type="subcellular location">
    <subcellularLocation>
        <location evidence="1">Membrane</location>
        <topology evidence="1">Single-pass membrane protein</topology>
    </subcellularLocation>
</comment>
<dbReference type="InterPro" id="IPR007452">
    <property type="entry name" value="TamB_C"/>
</dbReference>
<dbReference type="GO" id="GO:0009306">
    <property type="term" value="P:protein secretion"/>
    <property type="evidence" value="ECO:0007669"/>
    <property type="project" value="InterPro"/>
</dbReference>
<evidence type="ECO:0000256" key="4">
    <source>
        <dbReference type="ARBA" id="ARBA00023136"/>
    </source>
</evidence>
<evidence type="ECO:0000313" key="8">
    <source>
        <dbReference type="EMBL" id="MBC9813251.1"/>
    </source>
</evidence>
<organism evidence="8 9">
    <name type="scientific">Taishania pollutisoli</name>
    <dbReference type="NCBI Taxonomy" id="2766479"/>
    <lineage>
        <taxon>Bacteria</taxon>
        <taxon>Pseudomonadati</taxon>
        <taxon>Bacteroidota</taxon>
        <taxon>Flavobacteriia</taxon>
        <taxon>Flavobacteriales</taxon>
        <taxon>Crocinitomicaceae</taxon>
        <taxon>Taishania</taxon>
    </lineage>
</organism>
<evidence type="ECO:0000259" key="7">
    <source>
        <dbReference type="Pfam" id="PF04357"/>
    </source>
</evidence>
<protein>
    <submittedName>
        <fullName evidence="8">Translocation/assembly module TamB domain-containing protein</fullName>
    </submittedName>
</protein>
<dbReference type="PANTHER" id="PTHR36985">
    <property type="entry name" value="TRANSLOCATION AND ASSEMBLY MODULE SUBUNIT TAMB"/>
    <property type="match status" value="1"/>
</dbReference>
<dbReference type="PANTHER" id="PTHR36985:SF1">
    <property type="entry name" value="TRANSLOCATION AND ASSEMBLY MODULE SUBUNIT TAMB"/>
    <property type="match status" value="1"/>
</dbReference>
<keyword evidence="4 6" id="KW-0472">Membrane</keyword>